<dbReference type="EMBL" id="JAEQBW010000001">
    <property type="protein sequence ID" value="MBK6264431.1"/>
    <property type="molecule type" value="Genomic_DNA"/>
</dbReference>
<proteinExistence type="predicted"/>
<dbReference type="Proteomes" id="UP000611723">
    <property type="component" value="Unassembled WGS sequence"/>
</dbReference>
<gene>
    <name evidence="2" type="ORF">JKA74_05230</name>
</gene>
<organism evidence="2 3">
    <name type="scientific">Marivirga aurantiaca</name>
    <dbReference type="NCBI Taxonomy" id="2802615"/>
    <lineage>
        <taxon>Bacteria</taxon>
        <taxon>Pseudomonadati</taxon>
        <taxon>Bacteroidota</taxon>
        <taxon>Cytophagia</taxon>
        <taxon>Cytophagales</taxon>
        <taxon>Marivirgaceae</taxon>
        <taxon>Marivirga</taxon>
    </lineage>
</organism>
<comment type="caution">
    <text evidence="2">The sequence shown here is derived from an EMBL/GenBank/DDBJ whole genome shotgun (WGS) entry which is preliminary data.</text>
</comment>
<dbReference type="InterPro" id="IPR025921">
    <property type="entry name" value="HmuY"/>
</dbReference>
<evidence type="ECO:0000313" key="3">
    <source>
        <dbReference type="Proteomes" id="UP000611723"/>
    </source>
</evidence>
<dbReference type="AlphaFoldDB" id="A0A935C6G4"/>
<evidence type="ECO:0000256" key="1">
    <source>
        <dbReference type="SAM" id="SignalP"/>
    </source>
</evidence>
<accession>A0A935C6G4</accession>
<feature type="signal peptide" evidence="1">
    <location>
        <begin position="1"/>
        <end position="21"/>
    </location>
</feature>
<feature type="chain" id="PRO_5037690047" evidence="1">
    <location>
        <begin position="22"/>
        <end position="460"/>
    </location>
</feature>
<dbReference type="CDD" id="cd12105">
    <property type="entry name" value="HmuY"/>
    <property type="match status" value="1"/>
</dbReference>
<protein>
    <submittedName>
        <fullName evidence="2">HmuY family protein</fullName>
    </submittedName>
</protein>
<evidence type="ECO:0000313" key="2">
    <source>
        <dbReference type="EMBL" id="MBK6264431.1"/>
    </source>
</evidence>
<name>A0A935C6G4_9BACT</name>
<dbReference type="RefSeq" id="WP_201430093.1">
    <property type="nucleotide sequence ID" value="NZ_JAEQBW010000001.1"/>
</dbReference>
<keyword evidence="1" id="KW-0732">Signal</keyword>
<dbReference type="Pfam" id="PF14064">
    <property type="entry name" value="HmuY"/>
    <property type="match status" value="1"/>
</dbReference>
<reference evidence="2" key="1">
    <citation type="submission" date="2021-01" db="EMBL/GenBank/DDBJ databases">
        <title>Marivirga aurantiaca sp. nov., isolated from intertidal surface sediments.</title>
        <authorList>
            <person name="Zhang M."/>
        </authorList>
    </citation>
    <scope>NUCLEOTIDE SEQUENCE</scope>
    <source>
        <strain evidence="2">S37H4</strain>
    </source>
</reference>
<dbReference type="PROSITE" id="PS51257">
    <property type="entry name" value="PROKAR_LIPOPROTEIN"/>
    <property type="match status" value="1"/>
</dbReference>
<keyword evidence="3" id="KW-1185">Reference proteome</keyword>
<sequence>MNIKNTFFMLCCSFLSLFLFSCDDDEQVQALSVSFSASEIGFSGEESEKSIEIIFSRATDQSGILNLSIEAGNLTYGEQNDFYTMPAAENNTLQIPFESGVNQLSFHVHKGAGLNIEEDQSISFKLQSTSDDFFQIGVNNELTAQFSENFLSASGRLELNSGGADFPLQSFADLSKHSVRSVDKYSWDLGFTTDNTFRVILNSSAQVMARAIDKVDLTNVTAEDTVDFANEMQIGFMATNAAVAWIDSPNGDLSATAIAEISANDSENKVYIIKRLGDHRDWKKVKINRNGDGYSIQYADIDATEFSTTEIQKDAAYNFKFFDLDQGETEFEPAKDTWDIMYGTYTEIVSFGQPAIPYSYNDYIIINRNQTSVSLVMVEDFSFEEFSIEHTTEVSFESEINALGANWRQGGGPGSAPQLFDDRFFVIKDADENFYKIRFTRLYSEDGERGYPEFEYQLLD</sequence>